<dbReference type="InterPro" id="IPR058604">
    <property type="entry name" value="DUF8167_3rd"/>
</dbReference>
<comment type="caution">
    <text evidence="6">The sequence shown here is derived from an EMBL/GenBank/DDBJ whole genome shotgun (WGS) entry which is preliminary data.</text>
</comment>
<dbReference type="AlphaFoldDB" id="A0AAE3K413"/>
<dbReference type="Pfam" id="PF26503">
    <property type="entry name" value="DUF8167_3rd"/>
    <property type="match status" value="1"/>
</dbReference>
<organism evidence="6 7">
    <name type="scientific">Natranaeroarchaeum aerophilus</name>
    <dbReference type="NCBI Taxonomy" id="2917711"/>
    <lineage>
        <taxon>Archaea</taxon>
        <taxon>Methanobacteriati</taxon>
        <taxon>Methanobacteriota</taxon>
        <taxon>Stenosarchaea group</taxon>
        <taxon>Halobacteria</taxon>
        <taxon>Halobacteriales</taxon>
        <taxon>Natronoarchaeaceae</taxon>
        <taxon>Natranaeroarchaeum</taxon>
    </lineage>
</organism>
<dbReference type="EMBL" id="JAKRVY010000002">
    <property type="protein sequence ID" value="MCL9812893.1"/>
    <property type="molecule type" value="Genomic_DNA"/>
</dbReference>
<feature type="transmembrane region" description="Helical" evidence="2">
    <location>
        <begin position="83"/>
        <end position="100"/>
    </location>
</feature>
<keyword evidence="7" id="KW-1185">Reference proteome</keyword>
<feature type="transmembrane region" description="Helical" evidence="2">
    <location>
        <begin position="12"/>
        <end position="38"/>
    </location>
</feature>
<protein>
    <recommendedName>
        <fullName evidence="8">RCK C-terminal domain-containing protein</fullName>
    </recommendedName>
</protein>
<evidence type="ECO:0000259" key="4">
    <source>
        <dbReference type="Pfam" id="PF26502"/>
    </source>
</evidence>
<dbReference type="InterPro" id="IPR036721">
    <property type="entry name" value="RCK_C_sf"/>
</dbReference>
<name>A0AAE3K413_9EURY</name>
<dbReference type="GO" id="GO:0006813">
    <property type="term" value="P:potassium ion transport"/>
    <property type="evidence" value="ECO:0007669"/>
    <property type="project" value="InterPro"/>
</dbReference>
<gene>
    <name evidence="6" type="ORF">AArcSt11_04405</name>
</gene>
<feature type="domain" description="DUF8167" evidence="3">
    <location>
        <begin position="8"/>
        <end position="108"/>
    </location>
</feature>
<reference evidence="6 7" key="1">
    <citation type="journal article" date="2022" name="Syst. Appl. Microbiol.">
        <title>Natronocalculus amylovorans gen. nov., sp. nov., and Natranaeroarchaeum aerophilus sp. nov., dominant culturable amylolytic natronoarchaea from hypersaline soda lakes in southwestern Siberia.</title>
        <authorList>
            <person name="Sorokin D.Y."/>
            <person name="Elcheninov A.G."/>
            <person name="Khizhniak T.V."/>
            <person name="Koenen M."/>
            <person name="Bale N.J."/>
            <person name="Damste J.S.S."/>
            <person name="Kublanov I.V."/>
        </authorList>
    </citation>
    <scope>NUCLEOTIDE SEQUENCE [LARGE SCALE GENOMIC DNA]</scope>
    <source>
        <strain evidence="6 7">AArc-St1-1</strain>
    </source>
</reference>
<feature type="transmembrane region" description="Helical" evidence="2">
    <location>
        <begin position="50"/>
        <end position="71"/>
    </location>
</feature>
<evidence type="ECO:0008006" key="8">
    <source>
        <dbReference type="Google" id="ProtNLM"/>
    </source>
</evidence>
<evidence type="ECO:0000256" key="2">
    <source>
        <dbReference type="SAM" id="Phobius"/>
    </source>
</evidence>
<dbReference type="Pfam" id="PF26501">
    <property type="entry name" value="DUF8167"/>
    <property type="match status" value="1"/>
</dbReference>
<feature type="domain" description="DUF8167" evidence="4">
    <location>
        <begin position="134"/>
        <end position="208"/>
    </location>
</feature>
<proteinExistence type="predicted"/>
<feature type="domain" description="DUF8167" evidence="5">
    <location>
        <begin position="222"/>
        <end position="291"/>
    </location>
</feature>
<dbReference type="RefSeq" id="WP_250595013.1">
    <property type="nucleotide sequence ID" value="NZ_JAKRVY010000002.1"/>
</dbReference>
<dbReference type="SUPFAM" id="SSF116726">
    <property type="entry name" value="TrkA C-terminal domain-like"/>
    <property type="match status" value="1"/>
</dbReference>
<evidence type="ECO:0000259" key="5">
    <source>
        <dbReference type="Pfam" id="PF26503"/>
    </source>
</evidence>
<keyword evidence="2" id="KW-0472">Membrane</keyword>
<keyword evidence="2" id="KW-1133">Transmembrane helix</keyword>
<dbReference type="Proteomes" id="UP001202674">
    <property type="component" value="Unassembled WGS sequence"/>
</dbReference>
<dbReference type="InterPro" id="IPR058603">
    <property type="entry name" value="DUF8167_2nd"/>
</dbReference>
<evidence type="ECO:0000313" key="6">
    <source>
        <dbReference type="EMBL" id="MCL9812893.1"/>
    </source>
</evidence>
<feature type="region of interest" description="Disordered" evidence="1">
    <location>
        <begin position="358"/>
        <end position="381"/>
    </location>
</feature>
<evidence type="ECO:0000259" key="3">
    <source>
        <dbReference type="Pfam" id="PF26501"/>
    </source>
</evidence>
<dbReference type="Pfam" id="PF26502">
    <property type="entry name" value="DUF8167_2nd"/>
    <property type="match status" value="1"/>
</dbReference>
<evidence type="ECO:0000313" key="7">
    <source>
        <dbReference type="Proteomes" id="UP001202674"/>
    </source>
</evidence>
<evidence type="ECO:0000256" key="1">
    <source>
        <dbReference type="SAM" id="MobiDB-lite"/>
    </source>
</evidence>
<sequence length="381" mass="40788">MIGSFTPELAREIAVGVVGMALLAGTVGLLLGLAYRWVTMRAPPTGTTPVAGLTAVALYLTGSAFNTRHLLADLPLDHHLTAGYLLGTFLAAGLITVWAGEIGDRIGCQAIGLSPIDADGDAAETIRSSRLGMALDLPGDIGSVEGYRAVDDATRRAIAGSTVTLPIDLSIERRRDRLERHIELEYDIDIVDVRMTDQGLVDRVQVGRRPTGLGSMLPPGRVAVAIRAEMTPDASLGDPIEIRSPEDDGRLITTGTLRGTDGRIATVIVDEEWADIDEERTYRLVTRPDDPTDSHEFAAALRRVDETVETLTVSADGPAAGEFVGWLPGRALLIDRDGELLPLPDDNETLEADDDVWILGSPDELPPSNPPANEQLAGEQR</sequence>
<dbReference type="InterPro" id="IPR058480">
    <property type="entry name" value="DUF8167_N"/>
</dbReference>
<accession>A0AAE3K413</accession>
<keyword evidence="2" id="KW-0812">Transmembrane</keyword>